<sequence length="32" mass="3612">MIVMTKALGLYATIATVLQVIHFITSNLVRFF</sequence>
<accession>A0A0A9AMK2</accession>
<organism evidence="1">
    <name type="scientific">Arundo donax</name>
    <name type="common">Giant reed</name>
    <name type="synonym">Donax arundinaceus</name>
    <dbReference type="NCBI Taxonomy" id="35708"/>
    <lineage>
        <taxon>Eukaryota</taxon>
        <taxon>Viridiplantae</taxon>
        <taxon>Streptophyta</taxon>
        <taxon>Embryophyta</taxon>
        <taxon>Tracheophyta</taxon>
        <taxon>Spermatophyta</taxon>
        <taxon>Magnoliopsida</taxon>
        <taxon>Liliopsida</taxon>
        <taxon>Poales</taxon>
        <taxon>Poaceae</taxon>
        <taxon>PACMAD clade</taxon>
        <taxon>Arundinoideae</taxon>
        <taxon>Arundineae</taxon>
        <taxon>Arundo</taxon>
    </lineage>
</organism>
<evidence type="ECO:0000313" key="1">
    <source>
        <dbReference type="EMBL" id="JAD52954.1"/>
    </source>
</evidence>
<name>A0A0A9AMK2_ARUDO</name>
<dbReference type="EMBL" id="GBRH01244941">
    <property type="protein sequence ID" value="JAD52954.1"/>
    <property type="molecule type" value="Transcribed_RNA"/>
</dbReference>
<reference evidence="1" key="2">
    <citation type="journal article" date="2015" name="Data Brief">
        <title>Shoot transcriptome of the giant reed, Arundo donax.</title>
        <authorList>
            <person name="Barrero R.A."/>
            <person name="Guerrero F.D."/>
            <person name="Moolhuijzen P."/>
            <person name="Goolsby J.A."/>
            <person name="Tidwell J."/>
            <person name="Bellgard S.E."/>
            <person name="Bellgard M.I."/>
        </authorList>
    </citation>
    <scope>NUCLEOTIDE SEQUENCE</scope>
    <source>
        <tissue evidence="1">Shoot tissue taken approximately 20 cm above the soil surface</tissue>
    </source>
</reference>
<proteinExistence type="predicted"/>
<reference evidence="1" key="1">
    <citation type="submission" date="2014-09" db="EMBL/GenBank/DDBJ databases">
        <authorList>
            <person name="Magalhaes I.L.F."/>
            <person name="Oliveira U."/>
            <person name="Santos F.R."/>
            <person name="Vidigal T.H.D.A."/>
            <person name="Brescovit A.D."/>
            <person name="Santos A.J."/>
        </authorList>
    </citation>
    <scope>NUCLEOTIDE SEQUENCE</scope>
    <source>
        <tissue evidence="1">Shoot tissue taken approximately 20 cm above the soil surface</tissue>
    </source>
</reference>
<dbReference type="AlphaFoldDB" id="A0A0A9AMK2"/>
<protein>
    <submittedName>
        <fullName evidence="1">Uncharacterized protein</fullName>
    </submittedName>
</protein>